<protein>
    <recommendedName>
        <fullName evidence="3">Immunity protein Imm1</fullName>
    </recommendedName>
</protein>
<dbReference type="Pfam" id="PF14430">
    <property type="entry name" value="Imm1"/>
    <property type="match status" value="1"/>
</dbReference>
<keyword evidence="2" id="KW-1185">Reference proteome</keyword>
<dbReference type="RefSeq" id="WP_203827658.1">
    <property type="nucleotide sequence ID" value="NZ_BOMS01000088.1"/>
</dbReference>
<name>A0ABQ4BFP7_9ACTN</name>
<gene>
    <name evidence="1" type="ORF">Apa02nite_056190</name>
</gene>
<evidence type="ECO:0008006" key="3">
    <source>
        <dbReference type="Google" id="ProtNLM"/>
    </source>
</evidence>
<comment type="caution">
    <text evidence="1">The sequence shown here is derived from an EMBL/GenBank/DDBJ whole genome shotgun (WGS) entry which is preliminary data.</text>
</comment>
<dbReference type="InterPro" id="IPR025680">
    <property type="entry name" value="DddI"/>
</dbReference>
<organism evidence="1 2">
    <name type="scientific">Actinoplanes palleronii</name>
    <dbReference type="NCBI Taxonomy" id="113570"/>
    <lineage>
        <taxon>Bacteria</taxon>
        <taxon>Bacillati</taxon>
        <taxon>Actinomycetota</taxon>
        <taxon>Actinomycetes</taxon>
        <taxon>Micromonosporales</taxon>
        <taxon>Micromonosporaceae</taxon>
        <taxon>Actinoplanes</taxon>
    </lineage>
</organism>
<proteinExistence type="predicted"/>
<reference evidence="1 2" key="1">
    <citation type="submission" date="2021-01" db="EMBL/GenBank/DDBJ databases">
        <title>Whole genome shotgun sequence of Actinoplanes palleronii NBRC 14916.</title>
        <authorList>
            <person name="Komaki H."/>
            <person name="Tamura T."/>
        </authorList>
    </citation>
    <scope>NUCLEOTIDE SEQUENCE [LARGE SCALE GENOMIC DNA]</scope>
    <source>
        <strain evidence="1 2">NBRC 14916</strain>
    </source>
</reference>
<sequence length="147" mass="16446">MTNFKAEARYRTEHAERPILLETAESIDLLVDALLNGPDDHNLAQLHSLNRPLLPAYGDPDHELLVGVDSVLGFGALAWMDADGNQVTLGSGEGLAQAEMYFIMGHRREFPEKSSVPLDLIRQAVKEFLLSGGKRPTCVEWQKLEYW</sequence>
<evidence type="ECO:0000313" key="2">
    <source>
        <dbReference type="Proteomes" id="UP000624709"/>
    </source>
</evidence>
<accession>A0ABQ4BFP7</accession>
<dbReference type="Proteomes" id="UP000624709">
    <property type="component" value="Unassembled WGS sequence"/>
</dbReference>
<dbReference type="EMBL" id="BOMS01000088">
    <property type="protein sequence ID" value="GIE69511.1"/>
    <property type="molecule type" value="Genomic_DNA"/>
</dbReference>
<evidence type="ECO:0000313" key="1">
    <source>
        <dbReference type="EMBL" id="GIE69511.1"/>
    </source>
</evidence>